<feature type="transmembrane region" description="Helical" evidence="1">
    <location>
        <begin position="47"/>
        <end position="67"/>
    </location>
</feature>
<keyword evidence="3" id="KW-1185">Reference proteome</keyword>
<dbReference type="EMBL" id="BAABEY010000002">
    <property type="protein sequence ID" value="GAA4431935.1"/>
    <property type="molecule type" value="Genomic_DNA"/>
</dbReference>
<organism evidence="2 3">
    <name type="scientific">Ravibacter arvi</name>
    <dbReference type="NCBI Taxonomy" id="2051041"/>
    <lineage>
        <taxon>Bacteria</taxon>
        <taxon>Pseudomonadati</taxon>
        <taxon>Bacteroidota</taxon>
        <taxon>Cytophagia</taxon>
        <taxon>Cytophagales</taxon>
        <taxon>Spirosomataceae</taxon>
        <taxon>Ravibacter</taxon>
    </lineage>
</organism>
<keyword evidence="1" id="KW-0472">Membrane</keyword>
<feature type="transmembrane region" description="Helical" evidence="1">
    <location>
        <begin position="20"/>
        <end position="41"/>
    </location>
</feature>
<proteinExistence type="predicted"/>
<keyword evidence="1" id="KW-1133">Transmembrane helix</keyword>
<evidence type="ECO:0000313" key="3">
    <source>
        <dbReference type="Proteomes" id="UP001501508"/>
    </source>
</evidence>
<feature type="transmembrane region" description="Helical" evidence="1">
    <location>
        <begin position="74"/>
        <end position="91"/>
    </location>
</feature>
<evidence type="ECO:0000256" key="1">
    <source>
        <dbReference type="SAM" id="Phobius"/>
    </source>
</evidence>
<evidence type="ECO:0000313" key="2">
    <source>
        <dbReference type="EMBL" id="GAA4431935.1"/>
    </source>
</evidence>
<comment type="caution">
    <text evidence="2">The sequence shown here is derived from an EMBL/GenBank/DDBJ whole genome shotgun (WGS) entry which is preliminary data.</text>
</comment>
<gene>
    <name evidence="2" type="ORF">GCM10023091_03330</name>
</gene>
<dbReference type="RefSeq" id="WP_345026273.1">
    <property type="nucleotide sequence ID" value="NZ_BAABEY010000002.1"/>
</dbReference>
<sequence length="92" mass="10663">MPANKKYLTRSPWMRLNKILAGTAGGYAVMMSFHLLLASFLPREKVIATAFFSGYILWAFLLLWAFIARNVWQVWLTYLVLTCLFALPYLLK</sequence>
<dbReference type="Proteomes" id="UP001501508">
    <property type="component" value="Unassembled WGS sequence"/>
</dbReference>
<name>A0ABP8LLC2_9BACT</name>
<keyword evidence="1" id="KW-0812">Transmembrane</keyword>
<evidence type="ECO:0008006" key="4">
    <source>
        <dbReference type="Google" id="ProtNLM"/>
    </source>
</evidence>
<protein>
    <recommendedName>
        <fullName evidence="4">Iron transporter</fullName>
    </recommendedName>
</protein>
<reference evidence="3" key="1">
    <citation type="journal article" date="2019" name="Int. J. Syst. Evol. Microbiol.">
        <title>The Global Catalogue of Microorganisms (GCM) 10K type strain sequencing project: providing services to taxonomists for standard genome sequencing and annotation.</title>
        <authorList>
            <consortium name="The Broad Institute Genomics Platform"/>
            <consortium name="The Broad Institute Genome Sequencing Center for Infectious Disease"/>
            <person name="Wu L."/>
            <person name="Ma J."/>
        </authorList>
    </citation>
    <scope>NUCLEOTIDE SEQUENCE [LARGE SCALE GENOMIC DNA]</scope>
    <source>
        <strain evidence="3">JCM 31920</strain>
    </source>
</reference>
<accession>A0ABP8LLC2</accession>